<comment type="caution">
    <text evidence="3">The sequence shown here is derived from an EMBL/GenBank/DDBJ whole genome shotgun (WGS) entry which is preliminary data.</text>
</comment>
<sequence>MTESGSVGGAGLRILIENSEYWLRNNGDLAMFEVTIRRLRERWPNARIGVLTDSPSLVRAYFPAAEAMTVWDDDPWDEPTRLEEFAAKVGPTIVGPIAISRLQTKGWIPDRARRARRKLLRMAGARVSDDGARPPRPHTGSARAAREASLVLALGGGYLTDSDKGQANRVMNLFEQAFSRDVPVAMVGQGLGPMEDPILLERLADVLPKVEVIALREKRRGPGLLGTIGFPADRVLVTGDDAIELSYEVRRDDFGTDLGVCLRVAEYSPVSKAAQETVGNVVRNLAAEFDAGLVPLIIAEYRRQDRKSTLPLVRGADKVTAPLGKFVAPQEIAKQVSQCRVLVTGAYHLAVFALSQGIPVIALTSSQYYDEKFLGLGDMFGLGLEVVHLDEVGLSKRLTDAVRAAWASASDVREPLRARALEQIEASKAGFARIFDIVERTAAEKA</sequence>
<dbReference type="Proteomes" id="UP000535543">
    <property type="component" value="Unassembled WGS sequence"/>
</dbReference>
<keyword evidence="4" id="KW-1185">Reference proteome</keyword>
<dbReference type="PANTHER" id="PTHR36836:SF1">
    <property type="entry name" value="COLANIC ACID BIOSYNTHESIS PROTEIN WCAK"/>
    <property type="match status" value="1"/>
</dbReference>
<dbReference type="AlphaFoldDB" id="A0A848KHZ9"/>
<evidence type="ECO:0000259" key="2">
    <source>
        <dbReference type="Pfam" id="PF04230"/>
    </source>
</evidence>
<gene>
    <name evidence="3" type="ORF">FGL95_16725</name>
</gene>
<evidence type="ECO:0000313" key="4">
    <source>
        <dbReference type="Proteomes" id="UP000535543"/>
    </source>
</evidence>
<keyword evidence="3" id="KW-0808">Transferase</keyword>
<dbReference type="RefSeq" id="WP_169588825.1">
    <property type="nucleotide sequence ID" value="NZ_VCQU01000005.1"/>
</dbReference>
<protein>
    <submittedName>
        <fullName evidence="3">Polysaccharide pyruvyl transferase family protein</fullName>
    </submittedName>
</protein>
<proteinExistence type="predicted"/>
<evidence type="ECO:0000313" key="3">
    <source>
        <dbReference type="EMBL" id="NMN96684.1"/>
    </source>
</evidence>
<reference evidence="3 4" key="1">
    <citation type="submission" date="2019-05" db="EMBL/GenBank/DDBJ databases">
        <authorList>
            <person name="Lee S.D."/>
        </authorList>
    </citation>
    <scope>NUCLEOTIDE SEQUENCE [LARGE SCALE GENOMIC DNA]</scope>
    <source>
        <strain evidence="3 4">YC2-7</strain>
    </source>
</reference>
<feature type="region of interest" description="Disordered" evidence="1">
    <location>
        <begin position="124"/>
        <end position="144"/>
    </location>
</feature>
<feature type="domain" description="Polysaccharide pyruvyl transferase" evidence="2">
    <location>
        <begin position="27"/>
        <end position="366"/>
    </location>
</feature>
<name>A0A848KHZ9_9NOCA</name>
<organism evidence="3 4">
    <name type="scientific">Antrihabitans stalactiti</name>
    <dbReference type="NCBI Taxonomy" id="2584121"/>
    <lineage>
        <taxon>Bacteria</taxon>
        <taxon>Bacillati</taxon>
        <taxon>Actinomycetota</taxon>
        <taxon>Actinomycetes</taxon>
        <taxon>Mycobacteriales</taxon>
        <taxon>Nocardiaceae</taxon>
        <taxon>Antrihabitans</taxon>
    </lineage>
</organism>
<dbReference type="Pfam" id="PF04230">
    <property type="entry name" value="PS_pyruv_trans"/>
    <property type="match status" value="1"/>
</dbReference>
<reference evidence="3 4" key="2">
    <citation type="submission" date="2020-06" db="EMBL/GenBank/DDBJ databases">
        <title>Antribacter stalactiti gen. nov., sp. nov., a new member of the family Nacardiaceae isolated from a cave.</title>
        <authorList>
            <person name="Kim I.S."/>
        </authorList>
    </citation>
    <scope>NUCLEOTIDE SEQUENCE [LARGE SCALE GENOMIC DNA]</scope>
    <source>
        <strain evidence="3 4">YC2-7</strain>
    </source>
</reference>
<dbReference type="InterPro" id="IPR007345">
    <property type="entry name" value="Polysacch_pyruvyl_Trfase"/>
</dbReference>
<dbReference type="EMBL" id="VCQU01000005">
    <property type="protein sequence ID" value="NMN96684.1"/>
    <property type="molecule type" value="Genomic_DNA"/>
</dbReference>
<dbReference type="PANTHER" id="PTHR36836">
    <property type="entry name" value="COLANIC ACID BIOSYNTHESIS PROTEIN WCAK"/>
    <property type="match status" value="1"/>
</dbReference>
<evidence type="ECO:0000256" key="1">
    <source>
        <dbReference type="SAM" id="MobiDB-lite"/>
    </source>
</evidence>
<dbReference type="GO" id="GO:0016740">
    <property type="term" value="F:transferase activity"/>
    <property type="evidence" value="ECO:0007669"/>
    <property type="project" value="UniProtKB-KW"/>
</dbReference>
<accession>A0A848KHZ9</accession>